<gene>
    <name evidence="1" type="ORF">MILVUS5_LOCUS16801</name>
</gene>
<accession>A0ACB0JVX4</accession>
<comment type="caution">
    <text evidence="1">The sequence shown here is derived from an EMBL/GenBank/DDBJ whole genome shotgun (WGS) entry which is preliminary data.</text>
</comment>
<dbReference type="Proteomes" id="UP001177021">
    <property type="component" value="Unassembled WGS sequence"/>
</dbReference>
<name>A0ACB0JVX4_TRIPR</name>
<dbReference type="EMBL" id="CASHSV030000109">
    <property type="protein sequence ID" value="CAJ2648462.1"/>
    <property type="molecule type" value="Genomic_DNA"/>
</dbReference>
<organism evidence="1 2">
    <name type="scientific">Trifolium pratense</name>
    <name type="common">Red clover</name>
    <dbReference type="NCBI Taxonomy" id="57577"/>
    <lineage>
        <taxon>Eukaryota</taxon>
        <taxon>Viridiplantae</taxon>
        <taxon>Streptophyta</taxon>
        <taxon>Embryophyta</taxon>
        <taxon>Tracheophyta</taxon>
        <taxon>Spermatophyta</taxon>
        <taxon>Magnoliopsida</taxon>
        <taxon>eudicotyledons</taxon>
        <taxon>Gunneridae</taxon>
        <taxon>Pentapetalae</taxon>
        <taxon>rosids</taxon>
        <taxon>fabids</taxon>
        <taxon>Fabales</taxon>
        <taxon>Fabaceae</taxon>
        <taxon>Papilionoideae</taxon>
        <taxon>50 kb inversion clade</taxon>
        <taxon>NPAAA clade</taxon>
        <taxon>Hologalegina</taxon>
        <taxon>IRL clade</taxon>
        <taxon>Trifolieae</taxon>
        <taxon>Trifolium</taxon>
    </lineage>
</organism>
<proteinExistence type="predicted"/>
<evidence type="ECO:0000313" key="2">
    <source>
        <dbReference type="Proteomes" id="UP001177021"/>
    </source>
</evidence>
<sequence>MSRKSSKLTAPSPSTSREVTMFSHFSKDNPIPKFSITSCSSSPVKISFPSSSKASNAALRTFARIPVSRPFVFISKNSFMHNNPSLFLSPCCIIALTS</sequence>
<protein>
    <submittedName>
        <fullName evidence="1">Uncharacterized protein</fullName>
    </submittedName>
</protein>
<evidence type="ECO:0000313" key="1">
    <source>
        <dbReference type="EMBL" id="CAJ2648462.1"/>
    </source>
</evidence>
<keyword evidence="2" id="KW-1185">Reference proteome</keyword>
<reference evidence="1" key="1">
    <citation type="submission" date="2023-10" db="EMBL/GenBank/DDBJ databases">
        <authorList>
            <person name="Rodriguez Cubillos JULIANA M."/>
            <person name="De Vega J."/>
        </authorList>
    </citation>
    <scope>NUCLEOTIDE SEQUENCE</scope>
</reference>